<comment type="caution">
    <text evidence="1">The sequence shown here is derived from an EMBL/GenBank/DDBJ whole genome shotgun (WGS) entry which is preliminary data.</text>
</comment>
<dbReference type="RefSeq" id="WP_136579862.1">
    <property type="nucleotide sequence ID" value="NZ_STFF01000008.1"/>
</dbReference>
<proteinExistence type="predicted"/>
<accession>A0A4V4GZW5</accession>
<reference evidence="1 2" key="1">
    <citation type="submission" date="2019-04" db="EMBL/GenBank/DDBJ databases">
        <title>Niastella caeni sp. nov., isolated from activated sludge.</title>
        <authorList>
            <person name="Sheng M."/>
        </authorList>
    </citation>
    <scope>NUCLEOTIDE SEQUENCE [LARGE SCALE GENOMIC DNA]</scope>
    <source>
        <strain evidence="1 2">HX-2-15</strain>
    </source>
</reference>
<evidence type="ECO:0000313" key="2">
    <source>
        <dbReference type="Proteomes" id="UP000306918"/>
    </source>
</evidence>
<gene>
    <name evidence="1" type="ORF">FAM09_24825</name>
</gene>
<dbReference type="AlphaFoldDB" id="A0A4V4GZW5"/>
<dbReference type="Proteomes" id="UP000306918">
    <property type="component" value="Unassembled WGS sequence"/>
</dbReference>
<sequence length="74" mass="8396">MEMELTNPDTRARWKHTGNWNRSIQIPGVWSGHVKDIPPHAVEVLIKQGRKDFVPIEASGKNKQETPVVEPGKK</sequence>
<evidence type="ECO:0000313" key="1">
    <source>
        <dbReference type="EMBL" id="THU34246.1"/>
    </source>
</evidence>
<protein>
    <submittedName>
        <fullName evidence="1">Uncharacterized protein</fullName>
    </submittedName>
</protein>
<keyword evidence="2" id="KW-1185">Reference proteome</keyword>
<organism evidence="1 2">
    <name type="scientific">Niastella caeni</name>
    <dbReference type="NCBI Taxonomy" id="2569763"/>
    <lineage>
        <taxon>Bacteria</taxon>
        <taxon>Pseudomonadati</taxon>
        <taxon>Bacteroidota</taxon>
        <taxon>Chitinophagia</taxon>
        <taxon>Chitinophagales</taxon>
        <taxon>Chitinophagaceae</taxon>
        <taxon>Niastella</taxon>
    </lineage>
</organism>
<name>A0A4V4GZW5_9BACT</name>
<dbReference type="EMBL" id="STFF01000008">
    <property type="protein sequence ID" value="THU34246.1"/>
    <property type="molecule type" value="Genomic_DNA"/>
</dbReference>